<feature type="transmembrane region" description="Helical" evidence="8">
    <location>
        <begin position="240"/>
        <end position="266"/>
    </location>
</feature>
<dbReference type="PANTHER" id="PTHR23501">
    <property type="entry name" value="MAJOR FACILITATOR SUPERFAMILY"/>
    <property type="match status" value="1"/>
</dbReference>
<feature type="transmembrane region" description="Helical" evidence="8">
    <location>
        <begin position="379"/>
        <end position="397"/>
    </location>
</feature>
<gene>
    <name evidence="10" type="ORF">MGYG_07329</name>
</gene>
<evidence type="ECO:0000259" key="9">
    <source>
        <dbReference type="PROSITE" id="PS50850"/>
    </source>
</evidence>
<feature type="transmembrane region" description="Helical" evidence="8">
    <location>
        <begin position="409"/>
        <end position="428"/>
    </location>
</feature>
<dbReference type="RefSeq" id="XP_003170085.1">
    <property type="nucleotide sequence ID" value="XM_003170037.1"/>
</dbReference>
<comment type="similarity">
    <text evidence="2">Belongs to the major facilitator superfamily. TCR/Tet family.</text>
</comment>
<feature type="transmembrane region" description="Helical" evidence="8">
    <location>
        <begin position="140"/>
        <end position="163"/>
    </location>
</feature>
<feature type="transmembrane region" description="Helical" evidence="8">
    <location>
        <begin position="81"/>
        <end position="100"/>
    </location>
</feature>
<feature type="transmembrane region" description="Helical" evidence="8">
    <location>
        <begin position="311"/>
        <end position="333"/>
    </location>
</feature>
<dbReference type="GeneID" id="10025322"/>
<dbReference type="SUPFAM" id="SSF103473">
    <property type="entry name" value="MFS general substrate transporter"/>
    <property type="match status" value="2"/>
</dbReference>
<dbReference type="PANTHER" id="PTHR23501:SF12">
    <property type="entry name" value="MAJOR FACILITATOR SUPERFAMILY (MFS) PROFILE DOMAIN-CONTAINING PROTEIN-RELATED"/>
    <property type="match status" value="1"/>
</dbReference>
<dbReference type="FunFam" id="1.20.1250.20:FF:000429">
    <property type="entry name" value="MFS drug efflux transporter, putative"/>
    <property type="match status" value="1"/>
</dbReference>
<proteinExistence type="inferred from homology"/>
<evidence type="ECO:0000256" key="7">
    <source>
        <dbReference type="SAM" id="MobiDB-lite"/>
    </source>
</evidence>
<keyword evidence="11" id="KW-1185">Reference proteome</keyword>
<sequence length="550" mass="58520">MDIEKLEAEMAVAGDSGSGNSNNNPSPGHAHGDSSPRQIQGWKWAVAYASMLSTTFLFSLDNTIVADIQPAILELFGQVQLLPWIGVGFALGTMCVLPWGKVYGVFNAKWVYLFNIVLFELGSAICGSAPNIAVLILGRVIAGVGGAGMYSGTLSFVAILTTIKERPIYMAGSTVVWGLGSVLGPIVGGAFAQSSASWRWAFYINLPIGAAFLPAYLFLIPSVDPQPSKSFKEKCKMIDWIMTTIFLGGSACLIMAITFGGVVYSWNSASTIVLWAMSAVLLIVSILVAKFHPGVSRENRLYPVHFLSRPILINLQIQMFLVSGIALATTYYIPLYFQFLHGDGPLQAGVRLLPFIISLVVVSMINGTLMPALPYAMPWYTVGSALVVIGTALMYTVNLDTSNAKIYGYTILVGAGTGCYVVAGFAIVQSLVSPGDIPNAVGAMAISQDLGMVVFLSLAGSTYQNLSLKEVARALPSASKSELTDLIAGTSSRSFKALSQADKDTVIPHITGPMRNVWLFFLVAAILSFLLSTMLGKTRLVGATVKGGGT</sequence>
<evidence type="ECO:0000256" key="8">
    <source>
        <dbReference type="SAM" id="Phobius"/>
    </source>
</evidence>
<keyword evidence="5 8" id="KW-1133">Transmembrane helix</keyword>
<evidence type="ECO:0000313" key="10">
    <source>
        <dbReference type="EMBL" id="EFR04322.1"/>
    </source>
</evidence>
<dbReference type="InterPro" id="IPR020846">
    <property type="entry name" value="MFS_dom"/>
</dbReference>
<dbReference type="VEuPathDB" id="FungiDB:MGYG_07329"/>
<organism evidence="11">
    <name type="scientific">Arthroderma gypseum (strain ATCC MYA-4604 / CBS 118893)</name>
    <name type="common">Microsporum gypseum</name>
    <dbReference type="NCBI Taxonomy" id="535722"/>
    <lineage>
        <taxon>Eukaryota</taxon>
        <taxon>Fungi</taxon>
        <taxon>Dikarya</taxon>
        <taxon>Ascomycota</taxon>
        <taxon>Pezizomycotina</taxon>
        <taxon>Eurotiomycetes</taxon>
        <taxon>Eurotiomycetidae</taxon>
        <taxon>Onygenales</taxon>
        <taxon>Arthrodermataceae</taxon>
        <taxon>Nannizzia</taxon>
    </lineage>
</organism>
<feature type="domain" description="Major facilitator superfamily (MFS) profile" evidence="9">
    <location>
        <begin position="47"/>
        <end position="540"/>
    </location>
</feature>
<feature type="transmembrane region" description="Helical" evidence="8">
    <location>
        <begin position="200"/>
        <end position="219"/>
    </location>
</feature>
<evidence type="ECO:0000256" key="5">
    <source>
        <dbReference type="ARBA" id="ARBA00022989"/>
    </source>
</evidence>
<dbReference type="InterPro" id="IPR011701">
    <property type="entry name" value="MFS"/>
</dbReference>
<dbReference type="InParanoid" id="E4V2U8"/>
<evidence type="ECO:0000256" key="4">
    <source>
        <dbReference type="ARBA" id="ARBA00022692"/>
    </source>
</evidence>
<dbReference type="Pfam" id="PF07690">
    <property type="entry name" value="MFS_1"/>
    <property type="match status" value="1"/>
</dbReference>
<dbReference type="EMBL" id="DS989828">
    <property type="protein sequence ID" value="EFR04322.1"/>
    <property type="molecule type" value="Genomic_DNA"/>
</dbReference>
<evidence type="ECO:0000313" key="11">
    <source>
        <dbReference type="Proteomes" id="UP000002669"/>
    </source>
</evidence>
<keyword evidence="6 8" id="KW-0472">Membrane</keyword>
<dbReference type="PROSITE" id="PS50850">
    <property type="entry name" value="MFS"/>
    <property type="match status" value="1"/>
</dbReference>
<feature type="transmembrane region" description="Helical" evidence="8">
    <location>
        <begin position="517"/>
        <end position="536"/>
    </location>
</feature>
<dbReference type="InterPro" id="IPR036259">
    <property type="entry name" value="MFS_trans_sf"/>
</dbReference>
<feature type="transmembrane region" description="Helical" evidence="8">
    <location>
        <begin position="44"/>
        <end position="61"/>
    </location>
</feature>
<dbReference type="eggNOG" id="KOG0254">
    <property type="taxonomic scope" value="Eukaryota"/>
</dbReference>
<dbReference type="GO" id="GO:0022857">
    <property type="term" value="F:transmembrane transporter activity"/>
    <property type="evidence" value="ECO:0007669"/>
    <property type="project" value="InterPro"/>
</dbReference>
<feature type="transmembrane region" description="Helical" evidence="8">
    <location>
        <begin position="175"/>
        <end position="194"/>
    </location>
</feature>
<keyword evidence="4 8" id="KW-0812">Transmembrane</keyword>
<keyword evidence="3" id="KW-0813">Transport</keyword>
<comment type="subcellular location">
    <subcellularLocation>
        <location evidence="1">Membrane</location>
        <topology evidence="1">Multi-pass membrane protein</topology>
    </subcellularLocation>
</comment>
<evidence type="ECO:0000256" key="1">
    <source>
        <dbReference type="ARBA" id="ARBA00004141"/>
    </source>
</evidence>
<protein>
    <recommendedName>
        <fullName evidence="9">Major facilitator superfamily (MFS) profile domain-containing protein</fullName>
    </recommendedName>
</protein>
<evidence type="ECO:0000256" key="3">
    <source>
        <dbReference type="ARBA" id="ARBA00022448"/>
    </source>
</evidence>
<feature type="compositionally biased region" description="Low complexity" evidence="7">
    <location>
        <begin position="14"/>
        <end position="28"/>
    </location>
</feature>
<feature type="region of interest" description="Disordered" evidence="7">
    <location>
        <begin position="13"/>
        <end position="36"/>
    </location>
</feature>
<evidence type="ECO:0000256" key="6">
    <source>
        <dbReference type="ARBA" id="ARBA00023136"/>
    </source>
</evidence>
<name>E4V2U8_ARTGP</name>
<dbReference type="OrthoDB" id="10021397at2759"/>
<accession>E4V2U8</accession>
<feature type="transmembrane region" description="Helical" evidence="8">
    <location>
        <begin position="112"/>
        <end position="134"/>
    </location>
</feature>
<feature type="transmembrane region" description="Helical" evidence="8">
    <location>
        <begin position="272"/>
        <end position="291"/>
    </location>
</feature>
<dbReference type="Gene3D" id="1.20.1250.20">
    <property type="entry name" value="MFS general substrate transporter like domains"/>
    <property type="match status" value="2"/>
</dbReference>
<dbReference type="GO" id="GO:0005886">
    <property type="term" value="C:plasma membrane"/>
    <property type="evidence" value="ECO:0007669"/>
    <property type="project" value="TreeGrafter"/>
</dbReference>
<dbReference type="OMA" id="KCRMIDW"/>
<dbReference type="HOGENOM" id="CLU_000960_22_1_1"/>
<dbReference type="Proteomes" id="UP000002669">
    <property type="component" value="Unassembled WGS sequence"/>
</dbReference>
<reference evidence="11" key="1">
    <citation type="journal article" date="2012" name="MBio">
        <title>Comparative genome analysis of Trichophyton rubrum and related dermatophytes reveals candidate genes involved in infection.</title>
        <authorList>
            <person name="Martinez D.A."/>
            <person name="Oliver B.G."/>
            <person name="Graeser Y."/>
            <person name="Goldberg J.M."/>
            <person name="Li W."/>
            <person name="Martinez-Rossi N.M."/>
            <person name="Monod M."/>
            <person name="Shelest E."/>
            <person name="Barton R.C."/>
            <person name="Birch E."/>
            <person name="Brakhage A.A."/>
            <person name="Chen Z."/>
            <person name="Gurr S.J."/>
            <person name="Heiman D."/>
            <person name="Heitman J."/>
            <person name="Kosti I."/>
            <person name="Rossi A."/>
            <person name="Saif S."/>
            <person name="Samalova M."/>
            <person name="Saunders C.W."/>
            <person name="Shea T."/>
            <person name="Summerbell R.C."/>
            <person name="Xu J."/>
            <person name="Young S."/>
            <person name="Zeng Q."/>
            <person name="Birren B.W."/>
            <person name="Cuomo C.A."/>
            <person name="White T.C."/>
        </authorList>
    </citation>
    <scope>NUCLEOTIDE SEQUENCE [LARGE SCALE GENOMIC DNA]</scope>
    <source>
        <strain evidence="11">ATCC MYA-4604 / CBS 118893</strain>
    </source>
</reference>
<evidence type="ECO:0000256" key="2">
    <source>
        <dbReference type="ARBA" id="ARBA00007520"/>
    </source>
</evidence>
<dbReference type="AlphaFoldDB" id="E4V2U8"/>
<feature type="transmembrane region" description="Helical" evidence="8">
    <location>
        <begin position="353"/>
        <end position="372"/>
    </location>
</feature>